<protein>
    <submittedName>
        <fullName evidence="1">Uncharacterized protein</fullName>
    </submittedName>
</protein>
<dbReference type="GeneID" id="36516056"/>
<evidence type="ECO:0000313" key="2">
    <source>
        <dbReference type="Proteomes" id="UP000238350"/>
    </source>
</evidence>
<keyword evidence="2" id="KW-1185">Reference proteome</keyword>
<sequence length="733" mass="81912">MYNENHQVPMLTCRLSPTRRLAPCYNSLRSILLGFSRPISNGASISTLEAMYRKSRPSSSSTSSAAMPFMTFNDCQKATFKIESVDTGDVIEFDSEGQPNFGLVTWSSIDNVFDVVDIEGKVVTVQTSSVTFILKRNSILPAKIPQDPAIIAKSLAQLVTSSFDQCKRFQPYLDAAYAGMSLDTQVRAIDFEHLCAKILGSMDLVDSHTKLSHRLAIYFLVTFYNVNFFRLKRGPLLIVGTRMSDCLSKAMKSIRSGELDTLASVLKEKSKHRELKLTGSARAVVSLLKHYVVSQDWRLFDTVKELFSGLSTVNSGTVISPIAVKDYLVDTGLLCSNPFLDPELLGVVEQERYTFIDDSEVASVAVPFPQTIYLISDDFGISVDEYRFGNKRILSFHFPFVPLKSVMSFNSTIAVRGKSLSSASIHRPLLENNIRERFKFVQGKESVCISISADVSDWANIYSPNNLKLSISSCKTASPDSHSFFEATKSRANPGTPLSDNDIRRIKGIIDTLVENCRSHELPDFDVDYAGRNDRCNGLRVLAGHWVALFAQKWSLDFPFLYKGILKSYPAMNDPGTVDREQVRSKPGEYAPLNIPSYVPIAFPFDSSLALTTQQVIWEYMKGGSINRNDKVADVYNRNILPGVDLAHLIFKRVESYNKLEQLRKSPPVYSRCFFRCIMVQDGLPGNIAAAYCIDESCLVEVMVDTKLFQGDRIICSRIVAIDSLQGDILLRI</sequence>
<proteinExistence type="predicted"/>
<dbReference type="OrthoDB" id="1865897at2759"/>
<accession>A0A2T0FI67</accession>
<dbReference type="AlphaFoldDB" id="A0A2T0FI67"/>
<reference evidence="1 2" key="1">
    <citation type="submission" date="2017-04" db="EMBL/GenBank/DDBJ databases">
        <title>Genome sequencing of [Candida] sorbophila.</title>
        <authorList>
            <person name="Ahn J.O."/>
        </authorList>
    </citation>
    <scope>NUCLEOTIDE SEQUENCE [LARGE SCALE GENOMIC DNA]</scope>
    <source>
        <strain evidence="1 2">DS02</strain>
    </source>
</reference>
<dbReference type="RefSeq" id="XP_024664633.1">
    <property type="nucleotide sequence ID" value="XM_024808865.1"/>
</dbReference>
<comment type="caution">
    <text evidence="1">The sequence shown here is derived from an EMBL/GenBank/DDBJ whole genome shotgun (WGS) entry which is preliminary data.</text>
</comment>
<gene>
    <name evidence="1" type="ORF">B9G98_02308</name>
</gene>
<organism evidence="1 2">
    <name type="scientific">Wickerhamiella sorbophila</name>
    <dbReference type="NCBI Taxonomy" id="45607"/>
    <lineage>
        <taxon>Eukaryota</taxon>
        <taxon>Fungi</taxon>
        <taxon>Dikarya</taxon>
        <taxon>Ascomycota</taxon>
        <taxon>Saccharomycotina</taxon>
        <taxon>Dipodascomycetes</taxon>
        <taxon>Dipodascales</taxon>
        <taxon>Trichomonascaceae</taxon>
        <taxon>Wickerhamiella</taxon>
    </lineage>
</organism>
<dbReference type="EMBL" id="NDIQ01000021">
    <property type="protein sequence ID" value="PRT54688.1"/>
    <property type="molecule type" value="Genomic_DNA"/>
</dbReference>
<evidence type="ECO:0000313" key="1">
    <source>
        <dbReference type="EMBL" id="PRT54688.1"/>
    </source>
</evidence>
<dbReference type="Proteomes" id="UP000238350">
    <property type="component" value="Unassembled WGS sequence"/>
</dbReference>
<name>A0A2T0FI67_9ASCO</name>